<dbReference type="InterPro" id="IPR036636">
    <property type="entry name" value="COX7C/Cox8_sf"/>
</dbReference>
<dbReference type="GO" id="GO:0045277">
    <property type="term" value="C:respiratory chain complex IV"/>
    <property type="evidence" value="ECO:0007669"/>
    <property type="project" value="UniProtKB-UniRule"/>
</dbReference>
<evidence type="ECO:0000313" key="12">
    <source>
        <dbReference type="Proteomes" id="UP000092666"/>
    </source>
</evidence>
<organism evidence="11 12">
    <name type="scientific">Kwoniella heveanensis BCC8398</name>
    <dbReference type="NCBI Taxonomy" id="1296120"/>
    <lineage>
        <taxon>Eukaryota</taxon>
        <taxon>Fungi</taxon>
        <taxon>Dikarya</taxon>
        <taxon>Basidiomycota</taxon>
        <taxon>Agaricomycotina</taxon>
        <taxon>Tremellomycetes</taxon>
        <taxon>Tremellales</taxon>
        <taxon>Cryptococcaceae</taxon>
        <taxon>Kwoniella</taxon>
    </lineage>
</organism>
<comment type="function">
    <text evidence="10">Component of the cytochrome c oxidase, the last enzyme in the mitochondrial electron transport chain which drives oxidative phosphorylation. The respiratory chain contains 3 multisubunit complexes succinate dehydrogenase (complex II, CII), ubiquinol-cytochrome c oxidoreductase (cytochrome b-c1 complex, complex III, CIII) and cytochrome c oxidase (complex IV, CIV), that cooperate to transfer electrons derived from NADH and succinate to molecular oxygen, creating an electrochemical gradient over the inner membrane that drives transmembrane transport and the ATP synthase. Cytochrome c oxidase is the component of the respiratory chain that catalyzes the reduction of oxygen to water. Electrons originating from reduced cytochrome c in the intermembrane space (IMS) are transferred via the dinuclear copper A center (CU(A)) of subunit 2 and heme A of subunit 1 to the active site in subunit 1, a binuclear center (BNC) formed by heme A3 and copper B (CU(B)). The BNC reduces molecular oxygen to 2 water molecules using 4 electrons from cytochrome c in the IMS and 4 protons from the mitochondrial matrix.</text>
</comment>
<dbReference type="GO" id="GO:0005743">
    <property type="term" value="C:mitochondrial inner membrane"/>
    <property type="evidence" value="ECO:0007669"/>
    <property type="project" value="UniProtKB-SubCell"/>
</dbReference>
<name>A0A1B9GVS4_9TREE</name>
<dbReference type="UniPathway" id="UPA00705"/>
<dbReference type="PANTHER" id="PTHR13313">
    <property type="entry name" value="CYTOCHROME C OXIDASE SUBUNIT VIIC"/>
    <property type="match status" value="1"/>
</dbReference>
<keyword evidence="4 10" id="KW-0812">Transmembrane</keyword>
<evidence type="ECO:0000256" key="8">
    <source>
        <dbReference type="ARBA" id="ARBA00023128"/>
    </source>
</evidence>
<dbReference type="Proteomes" id="UP000092666">
    <property type="component" value="Unassembled WGS sequence"/>
</dbReference>
<evidence type="ECO:0000256" key="7">
    <source>
        <dbReference type="ARBA" id="ARBA00022989"/>
    </source>
</evidence>
<reference evidence="12" key="2">
    <citation type="submission" date="2013-12" db="EMBL/GenBank/DDBJ databases">
        <title>Evolution of pathogenesis and genome organization in the Tremellales.</title>
        <authorList>
            <person name="Cuomo C."/>
            <person name="Litvintseva A."/>
            <person name="Heitman J."/>
            <person name="Chen Y."/>
            <person name="Sun S."/>
            <person name="Springer D."/>
            <person name="Dromer F."/>
            <person name="Young S."/>
            <person name="Zeng Q."/>
            <person name="Chapman S."/>
            <person name="Gujja S."/>
            <person name="Saif S."/>
            <person name="Birren B."/>
        </authorList>
    </citation>
    <scope>NUCLEOTIDE SEQUENCE [LARGE SCALE GENOMIC DNA]</scope>
    <source>
        <strain evidence="12">BCC8398</strain>
    </source>
</reference>
<accession>A0A1B9GVS4</accession>
<evidence type="ECO:0000256" key="3">
    <source>
        <dbReference type="ARBA" id="ARBA00010514"/>
    </source>
</evidence>
<comment type="pathway">
    <text evidence="2 10">Energy metabolism; oxidative phosphorylation.</text>
</comment>
<sequence>MSMLLRNAPLRAARAFNVANRQQVRGVHFENVVDHTLPTDVKNKPLLAAKIIIFATLGFGTPFYAARWHIQKSSGGAA</sequence>
<dbReference type="OrthoDB" id="9974841at2759"/>
<keyword evidence="8 10" id="KW-0496">Mitochondrion</keyword>
<evidence type="ECO:0000256" key="6">
    <source>
        <dbReference type="ARBA" id="ARBA00022946"/>
    </source>
</evidence>
<dbReference type="Pfam" id="PF02935">
    <property type="entry name" value="COX7C"/>
    <property type="match status" value="1"/>
</dbReference>
<protein>
    <recommendedName>
        <fullName evidence="10">Cytochrome c oxidase subunit 8, mitochondrial</fullName>
    </recommendedName>
    <alternativeName>
        <fullName evidence="10">Cytochrome c oxidase polypeptide VIII</fullName>
    </alternativeName>
</protein>
<keyword evidence="12" id="KW-1185">Reference proteome</keyword>
<dbReference type="GO" id="GO:0006123">
    <property type="term" value="P:mitochondrial electron transport, cytochrome c to oxygen"/>
    <property type="evidence" value="ECO:0007669"/>
    <property type="project" value="UniProtKB-UniRule"/>
</dbReference>
<evidence type="ECO:0000256" key="2">
    <source>
        <dbReference type="ARBA" id="ARBA00004673"/>
    </source>
</evidence>
<comment type="subcellular location">
    <subcellularLocation>
        <location evidence="1 10">Mitochondrion inner membrane</location>
        <topology evidence="1 10">Single-pass membrane protein</topology>
    </subcellularLocation>
</comment>
<keyword evidence="5 10" id="KW-0999">Mitochondrion inner membrane</keyword>
<dbReference type="AlphaFoldDB" id="A0A1B9GVS4"/>
<feature type="transmembrane region" description="Helical" evidence="10">
    <location>
        <begin position="47"/>
        <end position="66"/>
    </location>
</feature>
<evidence type="ECO:0000256" key="5">
    <source>
        <dbReference type="ARBA" id="ARBA00022792"/>
    </source>
</evidence>
<comment type="similarity">
    <text evidence="3 10">Belongs to the cytochrome c oxidase VIIc family.</text>
</comment>
<reference evidence="11 12" key="1">
    <citation type="submission" date="2013-07" db="EMBL/GenBank/DDBJ databases">
        <title>The Genome Sequence of Cryptococcus heveanensis BCC8398.</title>
        <authorList>
            <consortium name="The Broad Institute Genome Sequencing Platform"/>
            <person name="Cuomo C."/>
            <person name="Litvintseva A."/>
            <person name="Chen Y."/>
            <person name="Heitman J."/>
            <person name="Sun S."/>
            <person name="Springer D."/>
            <person name="Dromer F."/>
            <person name="Young S.K."/>
            <person name="Zeng Q."/>
            <person name="Gargeya S."/>
            <person name="Fitzgerald M."/>
            <person name="Abouelleil A."/>
            <person name="Alvarado L."/>
            <person name="Berlin A.M."/>
            <person name="Chapman S.B."/>
            <person name="Dewar J."/>
            <person name="Goldberg J."/>
            <person name="Griggs A."/>
            <person name="Gujja S."/>
            <person name="Hansen M."/>
            <person name="Howarth C."/>
            <person name="Imamovic A."/>
            <person name="Larimer J."/>
            <person name="McCowan C."/>
            <person name="Murphy C."/>
            <person name="Pearson M."/>
            <person name="Priest M."/>
            <person name="Roberts A."/>
            <person name="Saif S."/>
            <person name="Shea T."/>
            <person name="Sykes S."/>
            <person name="Wortman J."/>
            <person name="Nusbaum C."/>
            <person name="Birren B."/>
        </authorList>
    </citation>
    <scope>NUCLEOTIDE SEQUENCE [LARGE SCALE GENOMIC DNA]</scope>
    <source>
        <strain evidence="11 12">BCC8398</strain>
    </source>
</reference>
<keyword evidence="7 10" id="KW-1133">Transmembrane helix</keyword>
<evidence type="ECO:0000256" key="10">
    <source>
        <dbReference type="RuleBase" id="RU368123"/>
    </source>
</evidence>
<comment type="subunit">
    <text evidence="10">Component of the cytochrome c oxidase (complex IV, CIV), a multisubunit enzyme composed of a catalytic core of 3 subunits and several supernumerary subunits. The complex exists as a monomer or a dimer and forms supercomplexes (SCs) in the inner mitochondrial membrane with ubiquinol-cytochrome c oxidoreductase (cytochrome b-c1 complex, complex III, CIII).</text>
</comment>
<evidence type="ECO:0000313" key="11">
    <source>
        <dbReference type="EMBL" id="OCF35133.1"/>
    </source>
</evidence>
<proteinExistence type="inferred from homology"/>
<dbReference type="SUPFAM" id="SSF81427">
    <property type="entry name" value="Mitochondrial cytochrome c oxidase subunit VIIc (aka VIIIa)"/>
    <property type="match status" value="1"/>
</dbReference>
<dbReference type="InterPro" id="IPR004202">
    <property type="entry name" value="COX7C/Cox8"/>
</dbReference>
<evidence type="ECO:0000256" key="1">
    <source>
        <dbReference type="ARBA" id="ARBA00004434"/>
    </source>
</evidence>
<dbReference type="Gene3D" id="4.10.49.10">
    <property type="entry name" value="Cytochrome c oxidase subunit VIIc"/>
    <property type="match status" value="1"/>
</dbReference>
<keyword evidence="9 10" id="KW-0472">Membrane</keyword>
<gene>
    <name evidence="11" type="ORF">I316_03174</name>
</gene>
<keyword evidence="6 10" id="KW-0809">Transit peptide</keyword>
<dbReference type="PANTHER" id="PTHR13313:SF0">
    <property type="entry name" value="CYTOCHROME C OXIDASE SUBUNIT 7C, MITOCHONDRIAL"/>
    <property type="match status" value="1"/>
</dbReference>
<evidence type="ECO:0000256" key="9">
    <source>
        <dbReference type="ARBA" id="ARBA00023136"/>
    </source>
</evidence>
<dbReference type="EMBL" id="KI669500">
    <property type="protein sequence ID" value="OCF35133.1"/>
    <property type="molecule type" value="Genomic_DNA"/>
</dbReference>
<evidence type="ECO:0000256" key="4">
    <source>
        <dbReference type="ARBA" id="ARBA00022692"/>
    </source>
</evidence>
<dbReference type="STRING" id="1296120.A0A1B9GVS4"/>